<accession>A0ABR4M2J5</accession>
<sequence length="131" mass="14713">MRITCTLSFSNLAACLQQERPLTWSCSPSWDLIAILATADLPVAERLHTFESISLGRVSSCRLDGFFTILLRILSELCSIFSLLKLPIFLRRHSRFCFIERVLASLSPSTTPQHTLPSCSSLRHTTTRGET</sequence>
<gene>
    <name evidence="2" type="ORF">BJX67DRAFT_244107</name>
</gene>
<feature type="region of interest" description="Disordered" evidence="1">
    <location>
        <begin position="108"/>
        <end position="131"/>
    </location>
</feature>
<comment type="caution">
    <text evidence="2">The sequence shown here is derived from an EMBL/GenBank/DDBJ whole genome shotgun (WGS) entry which is preliminary data.</text>
</comment>
<evidence type="ECO:0000313" key="2">
    <source>
        <dbReference type="EMBL" id="KAL2870629.1"/>
    </source>
</evidence>
<protein>
    <submittedName>
        <fullName evidence="2">Uncharacterized protein</fullName>
    </submittedName>
</protein>
<dbReference type="Proteomes" id="UP001610432">
    <property type="component" value="Unassembled WGS sequence"/>
</dbReference>
<dbReference type="GeneID" id="98141218"/>
<proteinExistence type="predicted"/>
<name>A0ABR4M2J5_9EURO</name>
<evidence type="ECO:0000313" key="3">
    <source>
        <dbReference type="Proteomes" id="UP001610432"/>
    </source>
</evidence>
<dbReference type="RefSeq" id="XP_070889608.1">
    <property type="nucleotide sequence ID" value="XM_071026146.1"/>
</dbReference>
<reference evidence="2 3" key="1">
    <citation type="submission" date="2024-07" db="EMBL/GenBank/DDBJ databases">
        <title>Section-level genome sequencing and comparative genomics of Aspergillus sections Usti and Cavernicolus.</title>
        <authorList>
            <consortium name="Lawrence Berkeley National Laboratory"/>
            <person name="Nybo J.L."/>
            <person name="Vesth T.C."/>
            <person name="Theobald S."/>
            <person name="Frisvad J.C."/>
            <person name="Larsen T.O."/>
            <person name="Kjaerboelling I."/>
            <person name="Rothschild-Mancinelli K."/>
            <person name="Lyhne E.K."/>
            <person name="Kogle M.E."/>
            <person name="Barry K."/>
            <person name="Clum A."/>
            <person name="Na H."/>
            <person name="Ledsgaard L."/>
            <person name="Lin J."/>
            <person name="Lipzen A."/>
            <person name="Kuo A."/>
            <person name="Riley R."/>
            <person name="Mondo S."/>
            <person name="Labutti K."/>
            <person name="Haridas S."/>
            <person name="Pangalinan J."/>
            <person name="Salamov A.A."/>
            <person name="Simmons B.A."/>
            <person name="Magnuson J.K."/>
            <person name="Chen J."/>
            <person name="Drula E."/>
            <person name="Henrissat B."/>
            <person name="Wiebenga A."/>
            <person name="Lubbers R.J."/>
            <person name="Gomes A.C."/>
            <person name="Macurrencykelacurrency M.R."/>
            <person name="Stajich J."/>
            <person name="Grigoriev I.V."/>
            <person name="Mortensen U.H."/>
            <person name="De Vries R.P."/>
            <person name="Baker S.E."/>
            <person name="Andersen M.R."/>
        </authorList>
    </citation>
    <scope>NUCLEOTIDE SEQUENCE [LARGE SCALE GENOMIC DNA]</scope>
    <source>
        <strain evidence="2 3">CBS 449.75</strain>
    </source>
</reference>
<keyword evidence="3" id="KW-1185">Reference proteome</keyword>
<organism evidence="2 3">
    <name type="scientific">Aspergillus lucknowensis</name>
    <dbReference type="NCBI Taxonomy" id="176173"/>
    <lineage>
        <taxon>Eukaryota</taxon>
        <taxon>Fungi</taxon>
        <taxon>Dikarya</taxon>
        <taxon>Ascomycota</taxon>
        <taxon>Pezizomycotina</taxon>
        <taxon>Eurotiomycetes</taxon>
        <taxon>Eurotiomycetidae</taxon>
        <taxon>Eurotiales</taxon>
        <taxon>Aspergillaceae</taxon>
        <taxon>Aspergillus</taxon>
        <taxon>Aspergillus subgen. Nidulantes</taxon>
    </lineage>
</organism>
<feature type="compositionally biased region" description="Polar residues" evidence="1">
    <location>
        <begin position="108"/>
        <end position="124"/>
    </location>
</feature>
<dbReference type="EMBL" id="JBFXLQ010000005">
    <property type="protein sequence ID" value="KAL2870629.1"/>
    <property type="molecule type" value="Genomic_DNA"/>
</dbReference>
<evidence type="ECO:0000256" key="1">
    <source>
        <dbReference type="SAM" id="MobiDB-lite"/>
    </source>
</evidence>